<gene>
    <name evidence="1" type="ORF">V6N12_074506</name>
</gene>
<evidence type="ECO:0000313" key="1">
    <source>
        <dbReference type="EMBL" id="KAK8492860.1"/>
    </source>
</evidence>
<dbReference type="PANTHER" id="PTHR34112:SF13">
    <property type="entry name" value="OS04G0448200 PROTEIN"/>
    <property type="match status" value="1"/>
</dbReference>
<proteinExistence type="predicted"/>
<keyword evidence="2" id="KW-1185">Reference proteome</keyword>
<name>A0ABR2AJ26_9ROSI</name>
<organism evidence="1 2">
    <name type="scientific">Hibiscus sabdariffa</name>
    <name type="common">roselle</name>
    <dbReference type="NCBI Taxonomy" id="183260"/>
    <lineage>
        <taxon>Eukaryota</taxon>
        <taxon>Viridiplantae</taxon>
        <taxon>Streptophyta</taxon>
        <taxon>Embryophyta</taxon>
        <taxon>Tracheophyta</taxon>
        <taxon>Spermatophyta</taxon>
        <taxon>Magnoliopsida</taxon>
        <taxon>eudicotyledons</taxon>
        <taxon>Gunneridae</taxon>
        <taxon>Pentapetalae</taxon>
        <taxon>rosids</taxon>
        <taxon>malvids</taxon>
        <taxon>Malvales</taxon>
        <taxon>Malvaceae</taxon>
        <taxon>Malvoideae</taxon>
        <taxon>Hibiscus</taxon>
    </lineage>
</organism>
<sequence length="598" mass="64550">MERSEPSLIPEWLKSGGSLTGSGNSIHQYTLSSSHSDNHSSLRHARNKFSVDIDGDIGRTSVLDRAYSAYFRRSSSSKGFSDSRSYSNFSKGNRERDWEKFTNVYHDRKNAVLSDRRNRNYSDSLDNFLPSIAEKDVLRRSQSMITGKRSDTWPRKATNEFSNNSKSHHSTGNVGYEIGRVSSPGLSNKSSFERDFPSLGAEERQLGSEIGRVSSPGSSNPVQSLPLGTSPGTGSDGLAPTTTVGLNMAEAVAQGTSRALTPPLLNVETQRLEELAIKQSRQLIPLVTTSTPKTLVVSPSEKSKPKVGQQLHPSASVNSTRGGTSRCDGIKVSNESRLCVLKPSREPNGVTLMTTKDNLSPTHGSNKLVNIPLSVTPSAAAAAAAPFRSSGNSPTSSTAEHNRTQLRLAMEKRATAQAQSRNDFFNLIKKKSTADSASSVLDPGPAVSQLVSEKPDELGNEDSSSSITLKDAGVLAAEISIADLPIDNRSEVPLNGDVYTEPQHYSSNGDGHSRPDVFPYPDEEEAAFLRSLGWEENAGDDDGLTEEEINAFLERYSKLKPTAKLFQRMESLSPLNSHNGTHGDTSSGLSSMDSNGEA</sequence>
<dbReference type="EMBL" id="JBBPBM010000684">
    <property type="protein sequence ID" value="KAK8492860.1"/>
    <property type="molecule type" value="Genomic_DNA"/>
</dbReference>
<dbReference type="Proteomes" id="UP001472677">
    <property type="component" value="Unassembled WGS sequence"/>
</dbReference>
<protein>
    <submittedName>
        <fullName evidence="1">Uncharacterized protein</fullName>
    </submittedName>
</protein>
<accession>A0ABR2AJ26</accession>
<reference evidence="1 2" key="1">
    <citation type="journal article" date="2024" name="G3 (Bethesda)">
        <title>Genome assembly of Hibiscus sabdariffa L. provides insights into metabolisms of medicinal natural products.</title>
        <authorList>
            <person name="Kim T."/>
        </authorList>
    </citation>
    <scope>NUCLEOTIDE SEQUENCE [LARGE SCALE GENOMIC DNA]</scope>
    <source>
        <strain evidence="1">TK-2024</strain>
        <tissue evidence="1">Old leaves</tissue>
    </source>
</reference>
<dbReference type="PANTHER" id="PTHR34112">
    <property type="entry name" value="C-JUN-AMINO-TERMINAL KINASE-INTERACTING PROTEIN"/>
    <property type="match status" value="1"/>
</dbReference>
<comment type="caution">
    <text evidence="1">The sequence shown here is derived from an EMBL/GenBank/DDBJ whole genome shotgun (WGS) entry which is preliminary data.</text>
</comment>
<evidence type="ECO:0000313" key="2">
    <source>
        <dbReference type="Proteomes" id="UP001472677"/>
    </source>
</evidence>